<dbReference type="PANTHER" id="PTHR30265:SF2">
    <property type="entry name" value="TRANSCRIPTION TERMINATION_ANTITERMINATION PROTEIN NUSG"/>
    <property type="match status" value="1"/>
</dbReference>
<dbReference type="SMART" id="SM00739">
    <property type="entry name" value="KOW"/>
    <property type="match status" value="1"/>
</dbReference>
<dbReference type="HAMAP" id="MF_00948">
    <property type="entry name" value="NusG"/>
    <property type="match status" value="1"/>
</dbReference>
<dbReference type="InterPro" id="IPR006645">
    <property type="entry name" value="NGN-like_dom"/>
</dbReference>
<dbReference type="CDD" id="cd09891">
    <property type="entry name" value="NGN_Bact_1"/>
    <property type="match status" value="1"/>
</dbReference>
<accession>A0ABU0E3Y5</accession>
<dbReference type="SUPFAM" id="SSF82679">
    <property type="entry name" value="N-utilization substance G protein NusG, N-terminal domain"/>
    <property type="match status" value="1"/>
</dbReference>
<dbReference type="SUPFAM" id="SSF50104">
    <property type="entry name" value="Translation proteins SH3-like domain"/>
    <property type="match status" value="1"/>
</dbReference>
<evidence type="ECO:0000259" key="8">
    <source>
        <dbReference type="SMART" id="SM00738"/>
    </source>
</evidence>
<dbReference type="InterPro" id="IPR001062">
    <property type="entry name" value="Transcrpt_antiterm_NusG"/>
</dbReference>
<keyword evidence="3 5" id="KW-0805">Transcription regulation</keyword>
<dbReference type="InterPro" id="IPR005825">
    <property type="entry name" value="Ribosomal_uL24_CS"/>
</dbReference>
<evidence type="ECO:0000256" key="1">
    <source>
        <dbReference type="ARBA" id="ARBA00022472"/>
    </source>
</evidence>
<evidence type="ECO:0000256" key="4">
    <source>
        <dbReference type="ARBA" id="ARBA00023163"/>
    </source>
</evidence>
<dbReference type="Pfam" id="PF02357">
    <property type="entry name" value="NusG"/>
    <property type="match status" value="1"/>
</dbReference>
<comment type="similarity">
    <text evidence="5 7">Belongs to the NusG family.</text>
</comment>
<comment type="function">
    <text evidence="5 7">Participates in transcription elongation, termination and antitermination.</text>
</comment>
<dbReference type="PANTHER" id="PTHR30265">
    <property type="entry name" value="RHO-INTERACTING TRANSCRIPTION TERMINATION FACTOR NUSG"/>
    <property type="match status" value="1"/>
</dbReference>
<organism evidence="10 11">
    <name type="scientific">Breznakia pachnodae</name>
    <dbReference type="NCBI Taxonomy" id="265178"/>
    <lineage>
        <taxon>Bacteria</taxon>
        <taxon>Bacillati</taxon>
        <taxon>Bacillota</taxon>
        <taxon>Erysipelotrichia</taxon>
        <taxon>Erysipelotrichales</taxon>
        <taxon>Erysipelotrichaceae</taxon>
        <taxon>Breznakia</taxon>
    </lineage>
</organism>
<dbReference type="Pfam" id="PF00467">
    <property type="entry name" value="KOW"/>
    <property type="match status" value="1"/>
</dbReference>
<keyword evidence="1 5" id="KW-0806">Transcription termination</keyword>
<proteinExistence type="inferred from homology"/>
<dbReference type="InterPro" id="IPR043425">
    <property type="entry name" value="NusG-like"/>
</dbReference>
<evidence type="ECO:0000256" key="3">
    <source>
        <dbReference type="ARBA" id="ARBA00023015"/>
    </source>
</evidence>
<dbReference type="EMBL" id="JAUSUR010000003">
    <property type="protein sequence ID" value="MDQ0361205.1"/>
    <property type="molecule type" value="Genomic_DNA"/>
</dbReference>
<dbReference type="InterPro" id="IPR005824">
    <property type="entry name" value="KOW"/>
</dbReference>
<sequence>MSQMQKEWYVVNTYAGHENKVKDNLQRRVETMGLQDYLFRIMVAEESEIEYKNGKKVEKVKNLFPGYLFVEMIMTDEAWYIVRNTPGVTGFIGSSGGGAKPFPVAEEEIDSILRRLGMSEKRVNIDFEVGDHVRILSGPFANVEGTVEELNHETQVATVLTTLFGRETPTEIGFGDLEKSEFTDTLDAPKMEEE</sequence>
<evidence type="ECO:0000259" key="9">
    <source>
        <dbReference type="SMART" id="SM00739"/>
    </source>
</evidence>
<dbReference type="CDD" id="cd06091">
    <property type="entry name" value="KOW_NusG"/>
    <property type="match status" value="1"/>
</dbReference>
<dbReference type="PRINTS" id="PR00338">
    <property type="entry name" value="NUSGTNSCPFCT"/>
</dbReference>
<dbReference type="InterPro" id="IPR010216">
    <property type="entry name" value="Transcrpt_antiterm_NusG_myco"/>
</dbReference>
<protein>
    <recommendedName>
        <fullName evidence="5 6">Transcription termination/antitermination protein NusG</fullName>
    </recommendedName>
</protein>
<comment type="caution">
    <text evidence="10">The sequence shown here is derived from an EMBL/GenBank/DDBJ whole genome shotgun (WGS) entry which is preliminary data.</text>
</comment>
<keyword evidence="4 5" id="KW-0804">Transcription</keyword>
<feature type="domain" description="KOW" evidence="9">
    <location>
        <begin position="126"/>
        <end position="153"/>
    </location>
</feature>
<evidence type="ECO:0000256" key="6">
    <source>
        <dbReference type="NCBIfam" id="TIGR01956"/>
    </source>
</evidence>
<dbReference type="NCBIfam" id="TIGR00922">
    <property type="entry name" value="nusG"/>
    <property type="match status" value="1"/>
</dbReference>
<evidence type="ECO:0000256" key="7">
    <source>
        <dbReference type="RuleBase" id="RU000538"/>
    </source>
</evidence>
<evidence type="ECO:0000256" key="2">
    <source>
        <dbReference type="ARBA" id="ARBA00022814"/>
    </source>
</evidence>
<evidence type="ECO:0000256" key="5">
    <source>
        <dbReference type="HAMAP-Rule" id="MF_00948"/>
    </source>
</evidence>
<keyword evidence="11" id="KW-1185">Reference proteome</keyword>
<dbReference type="PROSITE" id="PS01108">
    <property type="entry name" value="RIBOSOMAL_L24"/>
    <property type="match status" value="1"/>
</dbReference>
<dbReference type="InterPro" id="IPR047050">
    <property type="entry name" value="NGN"/>
</dbReference>
<dbReference type="Proteomes" id="UP001230220">
    <property type="component" value="Unassembled WGS sequence"/>
</dbReference>
<dbReference type="RefSeq" id="WP_307407729.1">
    <property type="nucleotide sequence ID" value="NZ_JAUSUR010000003.1"/>
</dbReference>
<dbReference type="InterPro" id="IPR036735">
    <property type="entry name" value="NGN_dom_sf"/>
</dbReference>
<dbReference type="InterPro" id="IPR014722">
    <property type="entry name" value="Rib_uL2_dom2"/>
</dbReference>
<evidence type="ECO:0000313" key="11">
    <source>
        <dbReference type="Proteomes" id="UP001230220"/>
    </source>
</evidence>
<dbReference type="NCBIfam" id="TIGR01956">
    <property type="entry name" value="NusG_myco"/>
    <property type="match status" value="1"/>
</dbReference>
<dbReference type="Gene3D" id="3.30.70.940">
    <property type="entry name" value="NusG, N-terminal domain"/>
    <property type="match status" value="1"/>
</dbReference>
<dbReference type="SMART" id="SM00738">
    <property type="entry name" value="NGN"/>
    <property type="match status" value="1"/>
</dbReference>
<evidence type="ECO:0000313" key="10">
    <source>
        <dbReference type="EMBL" id="MDQ0361205.1"/>
    </source>
</evidence>
<gene>
    <name evidence="5" type="primary">nusG</name>
    <name evidence="10" type="ORF">J2S15_001952</name>
</gene>
<dbReference type="Gene3D" id="2.30.30.30">
    <property type="match status" value="1"/>
</dbReference>
<reference evidence="10 11" key="1">
    <citation type="submission" date="2023-07" db="EMBL/GenBank/DDBJ databases">
        <title>Genomic Encyclopedia of Type Strains, Phase IV (KMG-IV): sequencing the most valuable type-strain genomes for metagenomic binning, comparative biology and taxonomic classification.</title>
        <authorList>
            <person name="Goeker M."/>
        </authorList>
    </citation>
    <scope>NUCLEOTIDE SEQUENCE [LARGE SCALE GENOMIC DNA]</scope>
    <source>
        <strain evidence="10 11">DSM 16784</strain>
    </source>
</reference>
<keyword evidence="2 5" id="KW-0889">Transcription antitermination</keyword>
<dbReference type="InterPro" id="IPR008991">
    <property type="entry name" value="Translation_prot_SH3-like_sf"/>
</dbReference>
<feature type="domain" description="NusG-like N-terminal" evidence="8">
    <location>
        <begin position="5"/>
        <end position="116"/>
    </location>
</feature>
<name>A0ABU0E3Y5_9FIRM</name>